<organism evidence="4 5">
    <name type="scientific">Dyadobacter beijingensis</name>
    <dbReference type="NCBI Taxonomy" id="365489"/>
    <lineage>
        <taxon>Bacteria</taxon>
        <taxon>Pseudomonadati</taxon>
        <taxon>Bacteroidota</taxon>
        <taxon>Cytophagia</taxon>
        <taxon>Cytophagales</taxon>
        <taxon>Spirosomataceae</taxon>
        <taxon>Dyadobacter</taxon>
    </lineage>
</organism>
<feature type="domain" description="DUF4174" evidence="3">
    <location>
        <begin position="51"/>
        <end position="151"/>
    </location>
</feature>
<keyword evidence="1" id="KW-0732">Signal</keyword>
<proteinExistence type="predicted"/>
<keyword evidence="2" id="KW-1133">Transmembrane helix</keyword>
<dbReference type="InterPro" id="IPR025232">
    <property type="entry name" value="DUF4174"/>
</dbReference>
<dbReference type="Pfam" id="PF13778">
    <property type="entry name" value="DUF4174"/>
    <property type="match status" value="1"/>
</dbReference>
<reference evidence="5" key="1">
    <citation type="journal article" date="2019" name="Int. J. Syst. Evol. Microbiol.">
        <title>The Global Catalogue of Microorganisms (GCM) 10K type strain sequencing project: providing services to taxonomists for standard genome sequencing and annotation.</title>
        <authorList>
            <consortium name="The Broad Institute Genomics Platform"/>
            <consortium name="The Broad Institute Genome Sequencing Center for Infectious Disease"/>
            <person name="Wu L."/>
            <person name="Ma J."/>
        </authorList>
    </citation>
    <scope>NUCLEOTIDE SEQUENCE [LARGE SCALE GENOMIC DNA]</scope>
    <source>
        <strain evidence="5">CGMCC 1.6375</strain>
    </source>
</reference>
<keyword evidence="2" id="KW-0812">Transmembrane</keyword>
<comment type="caution">
    <text evidence="4">The sequence shown here is derived from an EMBL/GenBank/DDBJ whole genome shotgun (WGS) entry which is preliminary data.</text>
</comment>
<feature type="transmembrane region" description="Helical" evidence="2">
    <location>
        <begin position="30"/>
        <end position="50"/>
    </location>
</feature>
<keyword evidence="2" id="KW-0472">Membrane</keyword>
<accession>A0ABQ2IK82</accession>
<name>A0ABQ2IK82_9BACT</name>
<evidence type="ECO:0000256" key="2">
    <source>
        <dbReference type="SAM" id="Phobius"/>
    </source>
</evidence>
<evidence type="ECO:0000259" key="3">
    <source>
        <dbReference type="Pfam" id="PF13778"/>
    </source>
</evidence>
<dbReference type="EMBL" id="BMLI01000004">
    <property type="protein sequence ID" value="GGN13025.1"/>
    <property type="molecule type" value="Genomic_DNA"/>
</dbReference>
<sequence length="160" mass="18331">MMAVQGYDQVACFTIHKAVEDKKRRDSGRVFDNNVFMKILLTILILIAAMPDQPREVLLFYTKDGLEKQKAQATIFDAHRQDIRERDIKVTLVTDSEKDSPQWKKWDVDRANSFTFILVGRDGGEKLRSAEVVSAEKLFGLIDAMPMRKNELKEKARGGK</sequence>
<evidence type="ECO:0000313" key="4">
    <source>
        <dbReference type="EMBL" id="GGN13025.1"/>
    </source>
</evidence>
<evidence type="ECO:0000313" key="5">
    <source>
        <dbReference type="Proteomes" id="UP000632339"/>
    </source>
</evidence>
<dbReference type="Proteomes" id="UP000632339">
    <property type="component" value="Unassembled WGS sequence"/>
</dbReference>
<evidence type="ECO:0000256" key="1">
    <source>
        <dbReference type="ARBA" id="ARBA00022729"/>
    </source>
</evidence>
<gene>
    <name evidence="4" type="ORF">GCM10010967_56360</name>
</gene>
<protein>
    <recommendedName>
        <fullName evidence="3">DUF4174 domain-containing protein</fullName>
    </recommendedName>
</protein>
<keyword evidence="5" id="KW-1185">Reference proteome</keyword>